<accession>A0A409XB32</accession>
<name>A0A409XB32_PSICY</name>
<organism evidence="1 2">
    <name type="scientific">Psilocybe cyanescens</name>
    <dbReference type="NCBI Taxonomy" id="93625"/>
    <lineage>
        <taxon>Eukaryota</taxon>
        <taxon>Fungi</taxon>
        <taxon>Dikarya</taxon>
        <taxon>Basidiomycota</taxon>
        <taxon>Agaricomycotina</taxon>
        <taxon>Agaricomycetes</taxon>
        <taxon>Agaricomycetidae</taxon>
        <taxon>Agaricales</taxon>
        <taxon>Agaricineae</taxon>
        <taxon>Strophariaceae</taxon>
        <taxon>Psilocybe</taxon>
    </lineage>
</organism>
<dbReference type="InterPro" id="IPR036514">
    <property type="entry name" value="SGNH_hydro_sf"/>
</dbReference>
<dbReference type="Gene3D" id="3.40.50.1110">
    <property type="entry name" value="SGNH hydrolase"/>
    <property type="match status" value="1"/>
</dbReference>
<dbReference type="SUPFAM" id="SSF52266">
    <property type="entry name" value="SGNH hydrolase"/>
    <property type="match status" value="1"/>
</dbReference>
<dbReference type="EMBL" id="NHYD01002181">
    <property type="protein sequence ID" value="PPQ87976.1"/>
    <property type="molecule type" value="Genomic_DNA"/>
</dbReference>
<evidence type="ECO:0008006" key="3">
    <source>
        <dbReference type="Google" id="ProtNLM"/>
    </source>
</evidence>
<protein>
    <recommendedName>
        <fullName evidence="3">Carbohydrate esterase family 16 protein</fullName>
    </recommendedName>
</protein>
<dbReference type="Proteomes" id="UP000283269">
    <property type="component" value="Unassembled WGS sequence"/>
</dbReference>
<evidence type="ECO:0000313" key="2">
    <source>
        <dbReference type="Proteomes" id="UP000283269"/>
    </source>
</evidence>
<gene>
    <name evidence="1" type="ORF">CVT25_001055</name>
</gene>
<proteinExistence type="predicted"/>
<dbReference type="AlphaFoldDB" id="A0A409XB32"/>
<keyword evidence="2" id="KW-1185">Reference proteome</keyword>
<comment type="caution">
    <text evidence="1">The sequence shown here is derived from an EMBL/GenBank/DDBJ whole genome shotgun (WGS) entry which is preliminary data.</text>
</comment>
<dbReference type="InParanoid" id="A0A409XB32"/>
<evidence type="ECO:0000313" key="1">
    <source>
        <dbReference type="EMBL" id="PPQ87976.1"/>
    </source>
</evidence>
<reference evidence="1 2" key="1">
    <citation type="journal article" date="2018" name="Evol. Lett.">
        <title>Horizontal gene cluster transfer increased hallucinogenic mushroom diversity.</title>
        <authorList>
            <person name="Reynolds H.T."/>
            <person name="Vijayakumar V."/>
            <person name="Gluck-Thaler E."/>
            <person name="Korotkin H.B."/>
            <person name="Matheny P.B."/>
            <person name="Slot J.C."/>
        </authorList>
    </citation>
    <scope>NUCLEOTIDE SEQUENCE [LARGE SCALE GENOMIC DNA]</scope>
    <source>
        <strain evidence="1 2">2631</strain>
    </source>
</reference>
<sequence>MNLTSLLSRYKSSGSKELEIAENIRPLHASTVYHVGSTWMGFSAIRRLVIFGDSYSSVEFLNDEERPSATDPLGIDFPGLTYNESGLPNWVGHLITKYCPEPRYNPENRDKQTEAWNNSPLLVHDYAKGGQTVAGVQSQIANLFLPTLGKKPKWAPWTAQETLFITWVGINDCGVFADPADVLEGLFTSQERLYKAGARNFLFFDVPTLHLSLDRQAKLLEVIRKWNTVLGEQINRFSSKHKDATVLRFSAFRVFEVLLDDPETFGLDPADLYRRGGSIWMDHIHPTSAVHDHIASNVADFLSEIPSKQ</sequence>
<dbReference type="STRING" id="93625.A0A409XB32"/>
<dbReference type="OrthoDB" id="1600564at2759"/>